<gene>
    <name evidence="3" type="ORF">FRC96_04790</name>
</gene>
<name>A0A5C6XFG4_9DELT</name>
<evidence type="ECO:0000313" key="3">
    <source>
        <dbReference type="EMBL" id="TXD41183.1"/>
    </source>
</evidence>
<keyword evidence="1" id="KW-0472">Membrane</keyword>
<feature type="domain" description="DUF7847" evidence="2">
    <location>
        <begin position="2"/>
        <end position="118"/>
    </location>
</feature>
<comment type="caution">
    <text evidence="3">The sequence shown here is derived from an EMBL/GenBank/DDBJ whole genome shotgun (WGS) entry which is preliminary data.</text>
</comment>
<feature type="transmembrane region" description="Helical" evidence="1">
    <location>
        <begin position="46"/>
        <end position="79"/>
    </location>
</feature>
<dbReference type="Pfam" id="PF25231">
    <property type="entry name" value="DUF7847"/>
    <property type="match status" value="1"/>
</dbReference>
<accession>A0A5C6XFG4</accession>
<dbReference type="AlphaFoldDB" id="A0A5C6XFG4"/>
<feature type="transmembrane region" description="Helical" evidence="1">
    <location>
        <begin position="85"/>
        <end position="103"/>
    </location>
</feature>
<dbReference type="InterPro" id="IPR057169">
    <property type="entry name" value="DUF7847"/>
</dbReference>
<dbReference type="Proteomes" id="UP000321046">
    <property type="component" value="Unassembled WGS sequence"/>
</dbReference>
<dbReference type="EMBL" id="VOSL01000021">
    <property type="protein sequence ID" value="TXD41183.1"/>
    <property type="molecule type" value="Genomic_DNA"/>
</dbReference>
<feature type="transmembrane region" description="Helical" evidence="1">
    <location>
        <begin position="6"/>
        <end position="26"/>
    </location>
</feature>
<sequence length="145" mass="14941">MVGSILVLPALVIVAVLMPYLLFIAVEGRGPIDALETNVRLAGDRLAEIVVAWLALAFGMMVILMPVVGVMMGGIVWSASDVDGPLIPVMVVGAVVLFAMTVVGQSLQVAGAVTAYRVLRGLSVDAQQAGGQKVVQTSSGAPVAW</sequence>
<proteinExistence type="predicted"/>
<protein>
    <recommendedName>
        <fullName evidence="2">DUF7847 domain-containing protein</fullName>
    </recommendedName>
</protein>
<keyword evidence="1" id="KW-0812">Transmembrane</keyword>
<organism evidence="3 4">
    <name type="scientific">Lujinxingia vulgaris</name>
    <dbReference type="NCBI Taxonomy" id="2600176"/>
    <lineage>
        <taxon>Bacteria</taxon>
        <taxon>Deltaproteobacteria</taxon>
        <taxon>Bradymonadales</taxon>
        <taxon>Lujinxingiaceae</taxon>
        <taxon>Lujinxingia</taxon>
    </lineage>
</organism>
<keyword evidence="1" id="KW-1133">Transmembrane helix</keyword>
<reference evidence="3 4" key="1">
    <citation type="submission" date="2019-08" db="EMBL/GenBank/DDBJ databases">
        <title>Bradymonadales sp. TMQ2.</title>
        <authorList>
            <person name="Liang Q."/>
        </authorList>
    </citation>
    <scope>NUCLEOTIDE SEQUENCE [LARGE SCALE GENOMIC DNA]</scope>
    <source>
        <strain evidence="3 4">TMQ2</strain>
    </source>
</reference>
<evidence type="ECO:0000259" key="2">
    <source>
        <dbReference type="Pfam" id="PF25231"/>
    </source>
</evidence>
<evidence type="ECO:0000313" key="4">
    <source>
        <dbReference type="Proteomes" id="UP000321046"/>
    </source>
</evidence>
<evidence type="ECO:0000256" key="1">
    <source>
        <dbReference type="SAM" id="Phobius"/>
    </source>
</evidence>
<dbReference type="RefSeq" id="WP_146973311.1">
    <property type="nucleotide sequence ID" value="NZ_VOSL01000021.1"/>
</dbReference>
<dbReference type="OrthoDB" id="9857255at2"/>